<name>A0A0C2WWC6_AMAMK</name>
<evidence type="ECO:0000313" key="2">
    <source>
        <dbReference type="Proteomes" id="UP000054549"/>
    </source>
</evidence>
<proteinExistence type="predicted"/>
<reference evidence="1 2" key="1">
    <citation type="submission" date="2014-04" db="EMBL/GenBank/DDBJ databases">
        <title>Evolutionary Origins and Diversification of the Mycorrhizal Mutualists.</title>
        <authorList>
            <consortium name="DOE Joint Genome Institute"/>
            <consortium name="Mycorrhizal Genomics Consortium"/>
            <person name="Kohler A."/>
            <person name="Kuo A."/>
            <person name="Nagy L.G."/>
            <person name="Floudas D."/>
            <person name="Copeland A."/>
            <person name="Barry K.W."/>
            <person name="Cichocki N."/>
            <person name="Veneault-Fourrey C."/>
            <person name="LaButti K."/>
            <person name="Lindquist E.A."/>
            <person name="Lipzen A."/>
            <person name="Lundell T."/>
            <person name="Morin E."/>
            <person name="Murat C."/>
            <person name="Riley R."/>
            <person name="Ohm R."/>
            <person name="Sun H."/>
            <person name="Tunlid A."/>
            <person name="Henrissat B."/>
            <person name="Grigoriev I.V."/>
            <person name="Hibbett D.S."/>
            <person name="Martin F."/>
        </authorList>
    </citation>
    <scope>NUCLEOTIDE SEQUENCE [LARGE SCALE GENOMIC DNA]</scope>
    <source>
        <strain evidence="1 2">Koide BX008</strain>
    </source>
</reference>
<sequence length="78" mass="9343">MSTTRFRQRLCRVRLHQVYIYAGVNIFRCHRKNRLAIVSPLVIVEVRLIDCLGWDTEFHMRWALGSNWTLFSSKLFCI</sequence>
<protein>
    <submittedName>
        <fullName evidence="1">Uncharacterized protein</fullName>
    </submittedName>
</protein>
<keyword evidence="2" id="KW-1185">Reference proteome</keyword>
<dbReference type="AlphaFoldDB" id="A0A0C2WWC6"/>
<dbReference type="Proteomes" id="UP000054549">
    <property type="component" value="Unassembled WGS sequence"/>
</dbReference>
<dbReference type="InParanoid" id="A0A0C2WWC6"/>
<evidence type="ECO:0000313" key="1">
    <source>
        <dbReference type="EMBL" id="KIL66097.1"/>
    </source>
</evidence>
<accession>A0A0C2WWC6</accession>
<organism evidence="1 2">
    <name type="scientific">Amanita muscaria (strain Koide BX008)</name>
    <dbReference type="NCBI Taxonomy" id="946122"/>
    <lineage>
        <taxon>Eukaryota</taxon>
        <taxon>Fungi</taxon>
        <taxon>Dikarya</taxon>
        <taxon>Basidiomycota</taxon>
        <taxon>Agaricomycotina</taxon>
        <taxon>Agaricomycetes</taxon>
        <taxon>Agaricomycetidae</taxon>
        <taxon>Agaricales</taxon>
        <taxon>Pluteineae</taxon>
        <taxon>Amanitaceae</taxon>
        <taxon>Amanita</taxon>
    </lineage>
</organism>
<dbReference type="HOGENOM" id="CLU_2621510_0_0_1"/>
<gene>
    <name evidence="1" type="ORF">M378DRAFT_161354</name>
</gene>
<dbReference type="EMBL" id="KN818238">
    <property type="protein sequence ID" value="KIL66097.1"/>
    <property type="molecule type" value="Genomic_DNA"/>
</dbReference>